<dbReference type="EMBL" id="JACJPW010000005">
    <property type="protein sequence ID" value="MBD2180139.1"/>
    <property type="molecule type" value="Genomic_DNA"/>
</dbReference>
<organism evidence="1 2">
    <name type="scientific">Aerosakkonema funiforme FACHB-1375</name>
    <dbReference type="NCBI Taxonomy" id="2949571"/>
    <lineage>
        <taxon>Bacteria</taxon>
        <taxon>Bacillati</taxon>
        <taxon>Cyanobacteriota</taxon>
        <taxon>Cyanophyceae</taxon>
        <taxon>Oscillatoriophycideae</taxon>
        <taxon>Aerosakkonematales</taxon>
        <taxon>Aerosakkonemataceae</taxon>
        <taxon>Aerosakkonema</taxon>
    </lineage>
</organism>
<dbReference type="Proteomes" id="UP000641646">
    <property type="component" value="Unassembled WGS sequence"/>
</dbReference>
<dbReference type="AlphaFoldDB" id="A0A926VA79"/>
<accession>A0A926VA79</accession>
<proteinExistence type="predicted"/>
<sequence>MLDYKIIVDKLNEALFFVSEELSENQINFIRSDINAGEWRLAFETLCDILSEENLRMNPRVYKLVQEIGYGLNIDSETWESLKVQVAC</sequence>
<dbReference type="InterPro" id="IPR047880">
    <property type="entry name" value="MafI-like"/>
</dbReference>
<name>A0A926VA79_9CYAN</name>
<dbReference type="NCBIfam" id="NF033691">
    <property type="entry name" value="immunity_MafI"/>
    <property type="match status" value="1"/>
</dbReference>
<comment type="caution">
    <text evidence="1">The sequence shown here is derived from an EMBL/GenBank/DDBJ whole genome shotgun (WGS) entry which is preliminary data.</text>
</comment>
<dbReference type="RefSeq" id="WP_190462031.1">
    <property type="nucleotide sequence ID" value="NZ_JACJPW010000005.1"/>
</dbReference>
<reference evidence="1" key="2">
    <citation type="submission" date="2020-08" db="EMBL/GenBank/DDBJ databases">
        <authorList>
            <person name="Chen M."/>
            <person name="Teng W."/>
            <person name="Zhao L."/>
            <person name="Hu C."/>
            <person name="Zhou Y."/>
            <person name="Han B."/>
            <person name="Song L."/>
            <person name="Shu W."/>
        </authorList>
    </citation>
    <scope>NUCLEOTIDE SEQUENCE</scope>
    <source>
        <strain evidence="1">FACHB-1375</strain>
    </source>
</reference>
<reference evidence="1" key="1">
    <citation type="journal article" date="2015" name="ISME J.">
        <title>Draft Genome Sequence of Streptomyces incarnatus NRRL8089, which Produces the Nucleoside Antibiotic Sinefungin.</title>
        <authorList>
            <person name="Oshima K."/>
            <person name="Hattori M."/>
            <person name="Shimizu H."/>
            <person name="Fukuda K."/>
            <person name="Nemoto M."/>
            <person name="Inagaki K."/>
            <person name="Tamura T."/>
        </authorList>
    </citation>
    <scope>NUCLEOTIDE SEQUENCE</scope>
    <source>
        <strain evidence="1">FACHB-1375</strain>
    </source>
</reference>
<keyword evidence="2" id="KW-1185">Reference proteome</keyword>
<protein>
    <submittedName>
        <fullName evidence="1">MafI family immunity protein</fullName>
    </submittedName>
</protein>
<gene>
    <name evidence="1" type="ORF">H6G03_03245</name>
</gene>
<evidence type="ECO:0000313" key="1">
    <source>
        <dbReference type="EMBL" id="MBD2180139.1"/>
    </source>
</evidence>
<evidence type="ECO:0000313" key="2">
    <source>
        <dbReference type="Proteomes" id="UP000641646"/>
    </source>
</evidence>